<name>A0ABX0GZX6_9ACTN</name>
<keyword evidence="2" id="KW-1185">Reference proteome</keyword>
<organism evidence="1 2">
    <name type="scientific">Motilibacter deserti</name>
    <dbReference type="NCBI Taxonomy" id="2714956"/>
    <lineage>
        <taxon>Bacteria</taxon>
        <taxon>Bacillati</taxon>
        <taxon>Actinomycetota</taxon>
        <taxon>Actinomycetes</taxon>
        <taxon>Motilibacterales</taxon>
        <taxon>Motilibacteraceae</taxon>
        <taxon>Motilibacter</taxon>
    </lineage>
</organism>
<comment type="caution">
    <text evidence="1">The sequence shown here is derived from an EMBL/GenBank/DDBJ whole genome shotgun (WGS) entry which is preliminary data.</text>
</comment>
<evidence type="ECO:0000313" key="1">
    <source>
        <dbReference type="EMBL" id="NHC16150.1"/>
    </source>
</evidence>
<dbReference type="Proteomes" id="UP000800981">
    <property type="component" value="Unassembled WGS sequence"/>
</dbReference>
<gene>
    <name evidence="1" type="ORF">G9H71_20400</name>
</gene>
<dbReference type="EMBL" id="JAANNP010000099">
    <property type="protein sequence ID" value="NHC16150.1"/>
    <property type="molecule type" value="Genomic_DNA"/>
</dbReference>
<accession>A0ABX0GZX6</accession>
<proteinExistence type="predicted"/>
<evidence type="ECO:0000313" key="2">
    <source>
        <dbReference type="Proteomes" id="UP000800981"/>
    </source>
</evidence>
<protein>
    <submittedName>
        <fullName evidence="1">Uncharacterized protein</fullName>
    </submittedName>
</protein>
<sequence length="103" mass="10852">MTDDADEPEYVVGLSWRVGRDVSDAALDRFAGLLGPWRPCAWTEGGVLHTTIGIDAASYDAAARAGLRTLEDAFAAAGLSGSALELSVVTEQGQARYVPDALR</sequence>
<dbReference type="RefSeq" id="WP_166284616.1">
    <property type="nucleotide sequence ID" value="NZ_JAANNP010000099.1"/>
</dbReference>
<reference evidence="1 2" key="1">
    <citation type="submission" date="2020-03" db="EMBL/GenBank/DDBJ databases">
        <title>Two novel Motilibacter sp.</title>
        <authorList>
            <person name="Liu S."/>
        </authorList>
    </citation>
    <scope>NUCLEOTIDE SEQUENCE [LARGE SCALE GENOMIC DNA]</scope>
    <source>
        <strain evidence="1 2">E257</strain>
    </source>
</reference>